<dbReference type="GO" id="GO:0010945">
    <property type="term" value="F:coenzyme A diphosphatase activity"/>
    <property type="evidence" value="ECO:0007669"/>
    <property type="project" value="InterPro"/>
</dbReference>
<evidence type="ECO:0000256" key="6">
    <source>
        <dbReference type="ARBA" id="ARBA00023211"/>
    </source>
</evidence>
<reference evidence="9 10" key="1">
    <citation type="submission" date="2016-11" db="EMBL/GenBank/DDBJ databases">
        <title>Comparative genomics of Bartonella apis.</title>
        <authorList>
            <person name="Engel P."/>
        </authorList>
    </citation>
    <scope>NUCLEOTIDE SEQUENCE [LARGE SCALE GENOMIC DNA]</scope>
    <source>
        <strain evidence="9 10">BBC0178</strain>
    </source>
</reference>
<evidence type="ECO:0000259" key="8">
    <source>
        <dbReference type="PROSITE" id="PS51462"/>
    </source>
</evidence>
<keyword evidence="5" id="KW-0460">Magnesium</keyword>
<dbReference type="PROSITE" id="PS51462">
    <property type="entry name" value="NUDIX"/>
    <property type="match status" value="1"/>
</dbReference>
<evidence type="ECO:0000313" key="9">
    <source>
        <dbReference type="EMBL" id="AQT43100.1"/>
    </source>
</evidence>
<dbReference type="Pfam" id="PF00293">
    <property type="entry name" value="NUDIX"/>
    <property type="match status" value="1"/>
</dbReference>
<organism evidence="9 10">
    <name type="scientific">Bartonella apihabitans</name>
    <dbReference type="NCBI Taxonomy" id="2750929"/>
    <lineage>
        <taxon>Bacteria</taxon>
        <taxon>Pseudomonadati</taxon>
        <taxon>Pseudomonadota</taxon>
        <taxon>Alphaproteobacteria</taxon>
        <taxon>Hyphomicrobiales</taxon>
        <taxon>Bartonellaceae</taxon>
        <taxon>Bartonella</taxon>
    </lineage>
</organism>
<evidence type="ECO:0000256" key="3">
    <source>
        <dbReference type="ARBA" id="ARBA00022723"/>
    </source>
</evidence>
<evidence type="ECO:0000256" key="7">
    <source>
        <dbReference type="SAM" id="MobiDB-lite"/>
    </source>
</evidence>
<protein>
    <submittedName>
        <fullName evidence="9">8-oxo-dGTP pyrophosphatase MutT, NUDIX family</fullName>
    </submittedName>
</protein>
<keyword evidence="4" id="KW-0378">Hydrolase</keyword>
<dbReference type="NCBIfam" id="NF007980">
    <property type="entry name" value="PRK10707.1"/>
    <property type="match status" value="1"/>
</dbReference>
<keyword evidence="3" id="KW-0479">Metal-binding</keyword>
<dbReference type="CDD" id="cd03426">
    <property type="entry name" value="NUDIX_CoAse_Nudt7"/>
    <property type="match status" value="1"/>
</dbReference>
<dbReference type="InterPro" id="IPR000086">
    <property type="entry name" value="NUDIX_hydrolase_dom"/>
</dbReference>
<dbReference type="AlphaFoldDB" id="A0A1U9MC56"/>
<dbReference type="InterPro" id="IPR015797">
    <property type="entry name" value="NUDIX_hydrolase-like_dom_sf"/>
</dbReference>
<dbReference type="EMBL" id="CP015820">
    <property type="protein sequence ID" value="AQT43100.1"/>
    <property type="molecule type" value="Genomic_DNA"/>
</dbReference>
<feature type="region of interest" description="Disordered" evidence="7">
    <location>
        <begin position="25"/>
        <end position="45"/>
    </location>
</feature>
<sequence length="211" mass="23830">MNAKNAPLLIDDVIKKFGEPINFSKNCQDSQGSSSPLFKSRQKKDRPSWQRSAVLVGIIEVSGFPNLVLTKRTEKLHKHSGQIAFPGGKREAHDKSDEETAVREAYEEIGLKPDDFTKLGELQFHYTATGFEIRPVVGLIHEGVEFTKNDNEVDEIFTVPLSFVLDPKNYVIISKPFGTEKLSFYAISYKNYYIWGATAAMIRSLAERLSR</sequence>
<dbReference type="SUPFAM" id="SSF55811">
    <property type="entry name" value="Nudix"/>
    <property type="match status" value="1"/>
</dbReference>
<evidence type="ECO:0000313" key="10">
    <source>
        <dbReference type="Proteomes" id="UP000189660"/>
    </source>
</evidence>
<dbReference type="GO" id="GO:0046872">
    <property type="term" value="F:metal ion binding"/>
    <property type="evidence" value="ECO:0007669"/>
    <property type="project" value="UniProtKB-KW"/>
</dbReference>
<comment type="cofactor">
    <cofactor evidence="1">
        <name>Mn(2+)</name>
        <dbReference type="ChEBI" id="CHEBI:29035"/>
    </cofactor>
</comment>
<evidence type="ECO:0000256" key="4">
    <source>
        <dbReference type="ARBA" id="ARBA00022801"/>
    </source>
</evidence>
<dbReference type="PANTHER" id="PTHR12992">
    <property type="entry name" value="NUDIX HYDROLASE"/>
    <property type="match status" value="1"/>
</dbReference>
<evidence type="ECO:0000256" key="1">
    <source>
        <dbReference type="ARBA" id="ARBA00001936"/>
    </source>
</evidence>
<feature type="domain" description="Nudix hydrolase" evidence="8">
    <location>
        <begin position="49"/>
        <end position="180"/>
    </location>
</feature>
<keyword evidence="10" id="KW-1185">Reference proteome</keyword>
<dbReference type="Proteomes" id="UP000189660">
    <property type="component" value="Chromosome"/>
</dbReference>
<comment type="cofactor">
    <cofactor evidence="2">
        <name>Mg(2+)</name>
        <dbReference type="ChEBI" id="CHEBI:18420"/>
    </cofactor>
</comment>
<name>A0A1U9MC56_9HYPH</name>
<dbReference type="PANTHER" id="PTHR12992:SF11">
    <property type="entry name" value="MITOCHONDRIAL COENZYME A DIPHOSPHATASE NUDT8"/>
    <property type="match status" value="1"/>
</dbReference>
<gene>
    <name evidence="9" type="ORF">BBC0178_016450</name>
</gene>
<dbReference type="RefSeq" id="WP_188317717.1">
    <property type="nucleotide sequence ID" value="NZ_CP015820.1"/>
</dbReference>
<keyword evidence="6" id="KW-0464">Manganese</keyword>
<dbReference type="Gene3D" id="3.90.79.10">
    <property type="entry name" value="Nucleoside Triphosphate Pyrophosphohydrolase"/>
    <property type="match status" value="1"/>
</dbReference>
<proteinExistence type="predicted"/>
<feature type="compositionally biased region" description="Polar residues" evidence="7">
    <location>
        <begin position="25"/>
        <end position="37"/>
    </location>
</feature>
<dbReference type="KEGG" id="bapa:BBC0178_016450"/>
<accession>A0A1U9MC56</accession>
<evidence type="ECO:0000256" key="2">
    <source>
        <dbReference type="ARBA" id="ARBA00001946"/>
    </source>
</evidence>
<dbReference type="InterPro" id="IPR045121">
    <property type="entry name" value="CoAse"/>
</dbReference>
<evidence type="ECO:0000256" key="5">
    <source>
        <dbReference type="ARBA" id="ARBA00022842"/>
    </source>
</evidence>